<dbReference type="AlphaFoldDB" id="A0A418Y967"/>
<comment type="caution">
    <text evidence="1">The sequence shown here is derived from an EMBL/GenBank/DDBJ whole genome shotgun (WGS) entry which is preliminary data.</text>
</comment>
<dbReference type="Proteomes" id="UP000283255">
    <property type="component" value="Unassembled WGS sequence"/>
</dbReference>
<reference evidence="1 2" key="2">
    <citation type="submission" date="2019-01" db="EMBL/GenBank/DDBJ databases">
        <title>Motilimonas pumilus sp. nov., isolated from the gut of sea cucumber (Apostichopus japonicus).</title>
        <authorList>
            <person name="Wang F.-Q."/>
            <person name="Ren L.-H."/>
            <person name="Lin Y.-W."/>
            <person name="Sun G.-H."/>
            <person name="Du Z.-J."/>
            <person name="Zhao J.-X."/>
            <person name="Liu X.-J."/>
            <person name="Liu L.-J."/>
        </authorList>
    </citation>
    <scope>NUCLEOTIDE SEQUENCE [LARGE SCALE GENOMIC DNA]</scope>
    <source>
        <strain evidence="1 2">PLHSC7-2</strain>
    </source>
</reference>
<organism evidence="1 2">
    <name type="scientific">Motilimonas pumila</name>
    <dbReference type="NCBI Taxonomy" id="2303987"/>
    <lineage>
        <taxon>Bacteria</taxon>
        <taxon>Pseudomonadati</taxon>
        <taxon>Pseudomonadota</taxon>
        <taxon>Gammaproteobacteria</taxon>
        <taxon>Alteromonadales</taxon>
        <taxon>Alteromonadales genera incertae sedis</taxon>
        <taxon>Motilimonas</taxon>
    </lineage>
</organism>
<reference evidence="1 2" key="1">
    <citation type="submission" date="2018-09" db="EMBL/GenBank/DDBJ databases">
        <authorList>
            <person name="Wang F."/>
        </authorList>
    </citation>
    <scope>NUCLEOTIDE SEQUENCE [LARGE SCALE GENOMIC DNA]</scope>
    <source>
        <strain evidence="1 2">PLHSC7-2</strain>
    </source>
</reference>
<dbReference type="EMBL" id="QZCH01000076">
    <property type="protein sequence ID" value="RJG36508.1"/>
    <property type="molecule type" value="Genomic_DNA"/>
</dbReference>
<accession>A0A418Y967</accession>
<proteinExistence type="predicted"/>
<protein>
    <submittedName>
        <fullName evidence="1">Uncharacterized protein</fullName>
    </submittedName>
</protein>
<dbReference type="OrthoDB" id="7061751at2"/>
<keyword evidence="2" id="KW-1185">Reference proteome</keyword>
<evidence type="ECO:0000313" key="2">
    <source>
        <dbReference type="Proteomes" id="UP000283255"/>
    </source>
</evidence>
<gene>
    <name evidence="1" type="ORF">D1Z90_20355</name>
</gene>
<name>A0A418Y967_9GAMM</name>
<evidence type="ECO:0000313" key="1">
    <source>
        <dbReference type="EMBL" id="RJG36508.1"/>
    </source>
</evidence>
<sequence>MIIGSTDEFIEIEELQRSQSNSDIGVYVKLKLQDFCGSYSGVFIGEPEISLFCEQLKSLNLSRQGFAKINSLTPDEFKLEIRSVGSLGKMEIEAQIHRHQYSGDKYWPIYLNGGFEVEPNAIEQLLFYFNDFLGEHS</sequence>